<evidence type="ECO:0000313" key="6">
    <source>
        <dbReference type="Proteomes" id="UP000242886"/>
    </source>
</evidence>
<dbReference type="Gene3D" id="3.90.550.10">
    <property type="entry name" value="Spore Coat Polysaccharide Biosynthesis Protein SpsA, Chain A"/>
    <property type="match status" value="1"/>
</dbReference>
<dbReference type="RefSeq" id="WP_154716307.1">
    <property type="nucleotide sequence ID" value="NZ_LT837803.1"/>
</dbReference>
<dbReference type="Pfam" id="PF00535">
    <property type="entry name" value="Glycos_transf_2"/>
    <property type="match status" value="1"/>
</dbReference>
<feature type="domain" description="Glycosyltransferase 2-like" evidence="4">
    <location>
        <begin position="28"/>
        <end position="163"/>
    </location>
</feature>
<evidence type="ECO:0000313" key="5">
    <source>
        <dbReference type="EMBL" id="SMB24533.1"/>
    </source>
</evidence>
<keyword evidence="2" id="KW-0328">Glycosyltransferase</keyword>
<dbReference type="InterPro" id="IPR001173">
    <property type="entry name" value="Glyco_trans_2-like"/>
</dbReference>
<evidence type="ECO:0000256" key="2">
    <source>
        <dbReference type="ARBA" id="ARBA00022676"/>
    </source>
</evidence>
<dbReference type="EMBL" id="LT837803">
    <property type="protein sequence ID" value="SMB24533.1"/>
    <property type="molecule type" value="Genomic_DNA"/>
</dbReference>
<dbReference type="AlphaFoldDB" id="A0A7Z7HQ85"/>
<dbReference type="PANTHER" id="PTHR43179">
    <property type="entry name" value="RHAMNOSYLTRANSFERASE WBBL"/>
    <property type="match status" value="1"/>
</dbReference>
<evidence type="ECO:0000256" key="3">
    <source>
        <dbReference type="ARBA" id="ARBA00022679"/>
    </source>
</evidence>
<gene>
    <name evidence="5" type="ORF">SDENCHOL_11081</name>
</gene>
<reference evidence="5" key="1">
    <citation type="submission" date="2017-03" db="EMBL/GenBank/DDBJ databases">
        <authorList>
            <consortium name="AG Boll"/>
        </authorList>
    </citation>
    <scope>NUCLEOTIDE SEQUENCE [LARGE SCALE GENOMIC DNA]</scope>
    <source>
        <strain evidence="5">Chol</strain>
    </source>
</reference>
<dbReference type="InterPro" id="IPR029044">
    <property type="entry name" value="Nucleotide-diphossugar_trans"/>
</dbReference>
<proteinExistence type="inferred from homology"/>
<accession>A0A7Z7HQ85</accession>
<name>A0A7Z7HQ85_9PROT</name>
<keyword evidence="6" id="KW-1185">Reference proteome</keyword>
<keyword evidence="3 5" id="KW-0808">Transferase</keyword>
<dbReference type="Proteomes" id="UP000242886">
    <property type="component" value="Chromosome SDENCHOL"/>
</dbReference>
<evidence type="ECO:0000256" key="1">
    <source>
        <dbReference type="ARBA" id="ARBA00006739"/>
    </source>
</evidence>
<sequence>MGLRRLSASEIGQTGWVPGDSSSKFRFSLVIATLQDDGELECCLASMPAPADGPDFEVVVVDQNGDGRLDDVVRRHAENLEIVHVRVDFRGLNRARNVGARVARGEWLGFPDDDCQLFPDTLLALERLIADPTVGVATGRTVDTSGASSVLRWRRQSCDFGRWTMFGCLTEAVFFVQRSVFMRAGGFDERFGPGAAFPAAEGIELMDRLFALMENRRACYDPAIRMRHPQKVPPWNRWAAARFHAYAIGAGAVVAKRPSPHLIYWGARIVAGALARALFSRGWKRAAYAARARGFFTGLLRGTRVFYFAEWRNCAR</sequence>
<dbReference type="GO" id="GO:0016757">
    <property type="term" value="F:glycosyltransferase activity"/>
    <property type="evidence" value="ECO:0007669"/>
    <property type="project" value="UniProtKB-KW"/>
</dbReference>
<organism evidence="5 6">
    <name type="scientific">Sterolibacterium denitrificans</name>
    <dbReference type="NCBI Taxonomy" id="157592"/>
    <lineage>
        <taxon>Bacteria</taxon>
        <taxon>Pseudomonadati</taxon>
        <taxon>Pseudomonadota</taxon>
        <taxon>Betaproteobacteria</taxon>
        <taxon>Nitrosomonadales</taxon>
        <taxon>Sterolibacteriaceae</taxon>
        <taxon>Sterolibacterium</taxon>
    </lineage>
</organism>
<dbReference type="PANTHER" id="PTHR43179:SF12">
    <property type="entry name" value="GALACTOFURANOSYLTRANSFERASE GLFT2"/>
    <property type="match status" value="1"/>
</dbReference>
<evidence type="ECO:0000259" key="4">
    <source>
        <dbReference type="Pfam" id="PF00535"/>
    </source>
</evidence>
<dbReference type="SUPFAM" id="SSF53448">
    <property type="entry name" value="Nucleotide-diphospho-sugar transferases"/>
    <property type="match status" value="1"/>
</dbReference>
<comment type="similarity">
    <text evidence="1">Belongs to the glycosyltransferase 2 family.</text>
</comment>
<protein>
    <submittedName>
        <fullName evidence="5">Glycosyl transferase, family 2</fullName>
    </submittedName>
</protein>